<gene>
    <name evidence="2" type="ORF">GCM10011410_12450</name>
</gene>
<evidence type="ECO:0000313" key="2">
    <source>
        <dbReference type="EMBL" id="GGC61482.1"/>
    </source>
</evidence>
<reference evidence="2" key="1">
    <citation type="journal article" date="2014" name="Int. J. Syst. Evol. Microbiol.">
        <title>Complete genome sequence of Corynebacterium casei LMG S-19264T (=DSM 44701T), isolated from a smear-ripened cheese.</title>
        <authorList>
            <consortium name="US DOE Joint Genome Institute (JGI-PGF)"/>
            <person name="Walter F."/>
            <person name="Albersmeier A."/>
            <person name="Kalinowski J."/>
            <person name="Ruckert C."/>
        </authorList>
    </citation>
    <scope>NUCLEOTIDE SEQUENCE</scope>
    <source>
        <strain evidence="2">CGMCC 1.15478</strain>
    </source>
</reference>
<comment type="caution">
    <text evidence="2">The sequence shown here is derived from an EMBL/GenBank/DDBJ whole genome shotgun (WGS) entry which is preliminary data.</text>
</comment>
<name>A0A916U6C1_9ACTN</name>
<keyword evidence="1" id="KW-0175">Coiled coil</keyword>
<proteinExistence type="predicted"/>
<protein>
    <submittedName>
        <fullName evidence="2">Uncharacterized protein</fullName>
    </submittedName>
</protein>
<sequence length="96" mass="11074">MNTHDNDRPSRTSEELDRELEALLAEAEETVGRLRREMKLRRENAAQHAEIDHLVDHMADAQVRWSEVRAFFNDVLHQLVSRNHGAEGEHKAGDHA</sequence>
<evidence type="ECO:0000256" key="1">
    <source>
        <dbReference type="SAM" id="Coils"/>
    </source>
</evidence>
<dbReference type="EMBL" id="BMJH01000001">
    <property type="protein sequence ID" value="GGC61482.1"/>
    <property type="molecule type" value="Genomic_DNA"/>
</dbReference>
<reference evidence="2" key="2">
    <citation type="submission" date="2020-09" db="EMBL/GenBank/DDBJ databases">
        <authorList>
            <person name="Sun Q."/>
            <person name="Zhou Y."/>
        </authorList>
    </citation>
    <scope>NUCLEOTIDE SEQUENCE</scope>
    <source>
        <strain evidence="2">CGMCC 1.15478</strain>
    </source>
</reference>
<organism evidence="2 3">
    <name type="scientific">Hoyosella rhizosphaerae</name>
    <dbReference type="NCBI Taxonomy" id="1755582"/>
    <lineage>
        <taxon>Bacteria</taxon>
        <taxon>Bacillati</taxon>
        <taxon>Actinomycetota</taxon>
        <taxon>Actinomycetes</taxon>
        <taxon>Mycobacteriales</taxon>
        <taxon>Hoyosellaceae</taxon>
        <taxon>Hoyosella</taxon>
    </lineage>
</organism>
<dbReference type="AlphaFoldDB" id="A0A916U6C1"/>
<evidence type="ECO:0000313" key="3">
    <source>
        <dbReference type="Proteomes" id="UP000641514"/>
    </source>
</evidence>
<feature type="coiled-coil region" evidence="1">
    <location>
        <begin position="13"/>
        <end position="44"/>
    </location>
</feature>
<accession>A0A916U6C1</accession>
<dbReference type="Proteomes" id="UP000641514">
    <property type="component" value="Unassembled WGS sequence"/>
</dbReference>
<keyword evidence="3" id="KW-1185">Reference proteome</keyword>
<dbReference type="RefSeq" id="WP_188671613.1">
    <property type="nucleotide sequence ID" value="NZ_BMJH01000001.1"/>
</dbReference>